<name>A0A0E3QYD9_METBA</name>
<dbReference type="Gene3D" id="3.40.630.30">
    <property type="match status" value="1"/>
</dbReference>
<dbReference type="PROSITE" id="PS51186">
    <property type="entry name" value="GNAT"/>
    <property type="match status" value="1"/>
</dbReference>
<dbReference type="GO" id="GO:0016747">
    <property type="term" value="F:acyltransferase activity, transferring groups other than amino-acyl groups"/>
    <property type="evidence" value="ECO:0007669"/>
    <property type="project" value="InterPro"/>
</dbReference>
<evidence type="ECO:0000313" key="2">
    <source>
        <dbReference type="EMBL" id="AKB55930.1"/>
    </source>
</evidence>
<gene>
    <name evidence="2" type="ORF">MSBRM_2932</name>
</gene>
<accession>A0A0E3QYD9</accession>
<feature type="domain" description="N-acetyltransferase" evidence="1">
    <location>
        <begin position="5"/>
        <end position="157"/>
    </location>
</feature>
<dbReference type="PANTHER" id="PTHR43451:SF1">
    <property type="entry name" value="ACETYLTRANSFERASE"/>
    <property type="match status" value="1"/>
</dbReference>
<sequence length="159" mass="18352">MAEEIIMRIAKPQDADYLRKLVNETIDTCYFHIYSQEAVDYFKDYHNRTNIVNDILEGHCLILTSGKEFIGTGTLLGSSARRVFVKPAYQNMGFGKKIMHGLEEKAMENGVRIMDLDASLVAYSFYRALGYETQAEYVIPVKNGQNLRYYKMIKKLEDK</sequence>
<reference evidence="2 3" key="1">
    <citation type="submission" date="2014-07" db="EMBL/GenBank/DDBJ databases">
        <title>Methanogenic archaea and the global carbon cycle.</title>
        <authorList>
            <person name="Henriksen J.R."/>
            <person name="Luke J."/>
            <person name="Reinhart S."/>
            <person name="Benedict M.N."/>
            <person name="Youngblut N.D."/>
            <person name="Metcalf M.E."/>
            <person name="Whitaker R.J."/>
            <person name="Metcalf W.W."/>
        </authorList>
    </citation>
    <scope>NUCLEOTIDE SEQUENCE [LARGE SCALE GENOMIC DNA]</scope>
    <source>
        <strain evidence="2 3">MS</strain>
    </source>
</reference>
<dbReference type="SUPFAM" id="SSF55729">
    <property type="entry name" value="Acyl-CoA N-acyltransferases (Nat)"/>
    <property type="match status" value="1"/>
</dbReference>
<dbReference type="AlphaFoldDB" id="A0A0E3QYD9"/>
<organism evidence="2 3">
    <name type="scientific">Methanosarcina barkeri MS</name>
    <dbReference type="NCBI Taxonomy" id="1434108"/>
    <lineage>
        <taxon>Archaea</taxon>
        <taxon>Methanobacteriati</taxon>
        <taxon>Methanobacteriota</taxon>
        <taxon>Stenosarchaea group</taxon>
        <taxon>Methanomicrobia</taxon>
        <taxon>Methanosarcinales</taxon>
        <taxon>Methanosarcinaceae</taxon>
        <taxon>Methanosarcina</taxon>
    </lineage>
</organism>
<dbReference type="CDD" id="cd04301">
    <property type="entry name" value="NAT_SF"/>
    <property type="match status" value="1"/>
</dbReference>
<dbReference type="InterPro" id="IPR052564">
    <property type="entry name" value="N-acetyltrans/Recomb-assoc"/>
</dbReference>
<evidence type="ECO:0000259" key="1">
    <source>
        <dbReference type="PROSITE" id="PS51186"/>
    </source>
</evidence>
<dbReference type="STRING" id="1434108.MSBRM_2932"/>
<keyword evidence="3" id="KW-1185">Reference proteome</keyword>
<dbReference type="PANTHER" id="PTHR43451">
    <property type="entry name" value="ACETYLTRANSFERASE (GNAT) FAMILY PROTEIN"/>
    <property type="match status" value="1"/>
</dbReference>
<evidence type="ECO:0000313" key="3">
    <source>
        <dbReference type="Proteomes" id="UP000033033"/>
    </source>
</evidence>
<keyword evidence="2" id="KW-0808">Transferase</keyword>
<dbReference type="EMBL" id="CP009528">
    <property type="protein sequence ID" value="AKB55930.1"/>
    <property type="molecule type" value="Genomic_DNA"/>
</dbReference>
<dbReference type="Proteomes" id="UP000033033">
    <property type="component" value="Chromosome"/>
</dbReference>
<protein>
    <submittedName>
        <fullName evidence="2">Histone acetyltransferase HPA2 and related acetyltransferase</fullName>
    </submittedName>
</protein>
<dbReference type="InterPro" id="IPR000182">
    <property type="entry name" value="GNAT_dom"/>
</dbReference>
<dbReference type="PATRIC" id="fig|1434108.4.peg.3731"/>
<dbReference type="KEGG" id="mby:MSBRM_2932"/>
<proteinExistence type="predicted"/>
<dbReference type="Pfam" id="PF13673">
    <property type="entry name" value="Acetyltransf_10"/>
    <property type="match status" value="1"/>
</dbReference>
<dbReference type="HOGENOM" id="CLU_087351_4_2_2"/>
<dbReference type="InterPro" id="IPR016181">
    <property type="entry name" value="Acyl_CoA_acyltransferase"/>
</dbReference>